<protein>
    <recommendedName>
        <fullName evidence="4">8-amino-7-oxononanoate synthase</fullName>
    </recommendedName>
</protein>
<organism evidence="2 3">
    <name type="scientific">Mycetohabitans rhizoxinica</name>
    <dbReference type="NCBI Taxonomy" id="412963"/>
    <lineage>
        <taxon>Bacteria</taxon>
        <taxon>Pseudomonadati</taxon>
        <taxon>Pseudomonadota</taxon>
        <taxon>Betaproteobacteria</taxon>
        <taxon>Burkholderiales</taxon>
        <taxon>Burkholderiaceae</taxon>
        <taxon>Mycetohabitans</taxon>
    </lineage>
</organism>
<sequence>MKLIELLGRDLSALDAEHLRRHRRIADSACSTRMSVDGRRIVGFASNDYLGLAAHPALIQALGDGARRYGAHGRRPGAAGDCTGRRGDDILIDTGADGQSTLPYREGHTQIDAARVFRGDAHTSMRAVQVTPLGWVALHEQFGLDDRMLANVAEVPEPHPLAGAAWTRTAAIAATPRSMPARRQEDVRAGAGIGNA</sequence>
<dbReference type="SUPFAM" id="SSF53383">
    <property type="entry name" value="PLP-dependent transferases"/>
    <property type="match status" value="1"/>
</dbReference>
<dbReference type="EMBL" id="CP062176">
    <property type="protein sequence ID" value="WXK39318.1"/>
    <property type="molecule type" value="Genomic_DNA"/>
</dbReference>
<name>A0ABZ2PWJ5_9BURK</name>
<dbReference type="InterPro" id="IPR015424">
    <property type="entry name" value="PyrdxlP-dep_Trfase"/>
</dbReference>
<dbReference type="InterPro" id="IPR015421">
    <property type="entry name" value="PyrdxlP-dep_Trfase_major"/>
</dbReference>
<feature type="region of interest" description="Disordered" evidence="1">
    <location>
        <begin position="176"/>
        <end position="196"/>
    </location>
</feature>
<dbReference type="Proteomes" id="UP001493153">
    <property type="component" value="Chromosome"/>
</dbReference>
<evidence type="ECO:0008006" key="4">
    <source>
        <dbReference type="Google" id="ProtNLM"/>
    </source>
</evidence>
<gene>
    <name evidence="2" type="ORF">IHE29_08575</name>
</gene>
<evidence type="ECO:0000313" key="3">
    <source>
        <dbReference type="Proteomes" id="UP001493153"/>
    </source>
</evidence>
<accession>A0ABZ2PWJ5</accession>
<reference evidence="2 3" key="1">
    <citation type="submission" date="2020-09" db="EMBL/GenBank/DDBJ databases">
        <title>Genome sequences of Mycetohabitans spp.</title>
        <authorList>
            <person name="Carter M.E."/>
            <person name="Carpenter S.C.D."/>
            <person name="Bogdanove A.J."/>
        </authorList>
    </citation>
    <scope>NUCLEOTIDE SEQUENCE [LARGE SCALE GENOMIC DNA]</scope>
    <source>
        <strain evidence="2 3">B12</strain>
    </source>
</reference>
<dbReference type="Gene3D" id="3.40.640.10">
    <property type="entry name" value="Type I PLP-dependent aspartate aminotransferase-like (Major domain)"/>
    <property type="match status" value="1"/>
</dbReference>
<dbReference type="InterPro" id="IPR015422">
    <property type="entry name" value="PyrdxlP-dep_Trfase_small"/>
</dbReference>
<dbReference type="Gene3D" id="3.90.1150.10">
    <property type="entry name" value="Aspartate Aminotransferase, domain 1"/>
    <property type="match status" value="1"/>
</dbReference>
<evidence type="ECO:0000256" key="1">
    <source>
        <dbReference type="SAM" id="MobiDB-lite"/>
    </source>
</evidence>
<evidence type="ECO:0000313" key="2">
    <source>
        <dbReference type="EMBL" id="WXK39318.1"/>
    </source>
</evidence>
<proteinExistence type="predicted"/>
<keyword evidence="3" id="KW-1185">Reference proteome</keyword>